<feature type="compositionally biased region" description="Low complexity" evidence="9">
    <location>
        <begin position="649"/>
        <end position="676"/>
    </location>
</feature>
<keyword evidence="13" id="KW-1185">Reference proteome</keyword>
<feature type="region of interest" description="Disordered" evidence="9">
    <location>
        <begin position="1529"/>
        <end position="1567"/>
    </location>
</feature>
<dbReference type="PANTHER" id="PTHR10336:SF36">
    <property type="entry name" value="1-PHOSPHATIDYLINOSITOL 4,5-BISPHOSPHATE PHOSPHODIESTERASE BETA-4"/>
    <property type="match status" value="1"/>
</dbReference>
<dbReference type="PROSITE" id="PS50007">
    <property type="entry name" value="PIPLC_X_DOMAIN"/>
    <property type="match status" value="1"/>
</dbReference>
<protein>
    <recommendedName>
        <fullName evidence="2 7">Phosphoinositide phospholipase C</fullName>
        <ecNumber evidence="2 7">3.1.4.11</ecNumber>
    </recommendedName>
</protein>
<dbReference type="InterPro" id="IPR053945">
    <property type="entry name" value="PLCB1-4-like_EFh"/>
</dbReference>
<feature type="compositionally biased region" description="Basic residues" evidence="9">
    <location>
        <begin position="1266"/>
        <end position="1275"/>
    </location>
</feature>
<dbReference type="Gene3D" id="2.30.29.240">
    <property type="match status" value="1"/>
</dbReference>
<dbReference type="Pfam" id="PF00388">
    <property type="entry name" value="PI-PLC-X"/>
    <property type="match status" value="1"/>
</dbReference>
<dbReference type="PRINTS" id="PR00390">
    <property type="entry name" value="PHPHLIPASEC"/>
</dbReference>
<feature type="domain" description="C2" evidence="10">
    <location>
        <begin position="952"/>
        <end position="1077"/>
    </location>
</feature>
<dbReference type="CDD" id="cd13361">
    <property type="entry name" value="PH_PLC_beta"/>
    <property type="match status" value="1"/>
</dbReference>
<dbReference type="GO" id="GO:0035556">
    <property type="term" value="P:intracellular signal transduction"/>
    <property type="evidence" value="ECO:0007669"/>
    <property type="project" value="InterPro"/>
</dbReference>
<dbReference type="EC" id="3.1.4.11" evidence="2 7"/>
<dbReference type="Pfam" id="PF09279">
    <property type="entry name" value="EF-hand_like"/>
    <property type="match status" value="1"/>
</dbReference>
<dbReference type="InterPro" id="IPR035892">
    <property type="entry name" value="C2_domain_sf"/>
</dbReference>
<evidence type="ECO:0000256" key="8">
    <source>
        <dbReference type="SAM" id="Coils"/>
    </source>
</evidence>
<dbReference type="FunFam" id="3.20.20.190:FF:000093">
    <property type="entry name" value="Phosphoinositide phospholipase C"/>
    <property type="match status" value="1"/>
</dbReference>
<dbReference type="Gene3D" id="2.60.40.150">
    <property type="entry name" value="C2 domain"/>
    <property type="match status" value="1"/>
</dbReference>
<evidence type="ECO:0000259" key="11">
    <source>
        <dbReference type="PROSITE" id="PS50008"/>
    </source>
</evidence>
<dbReference type="InterPro" id="IPR000909">
    <property type="entry name" value="PLipase_C_PInositol-sp_X_dom"/>
</dbReference>
<evidence type="ECO:0000256" key="9">
    <source>
        <dbReference type="SAM" id="MobiDB-lite"/>
    </source>
</evidence>
<dbReference type="FunFam" id="2.30.29.240:FF:000001">
    <property type="entry name" value="1-phosphatidylinositol 4,5-bisphosphate phosphodiesterase"/>
    <property type="match status" value="1"/>
</dbReference>
<feature type="compositionally biased region" description="Basic and acidic residues" evidence="9">
    <location>
        <begin position="1225"/>
        <end position="1237"/>
    </location>
</feature>
<feature type="compositionally biased region" description="Polar residues" evidence="9">
    <location>
        <begin position="1149"/>
        <end position="1186"/>
    </location>
</feature>
<evidence type="ECO:0000256" key="6">
    <source>
        <dbReference type="ARBA" id="ARBA00023224"/>
    </source>
</evidence>
<feature type="coiled-coil region" evidence="8">
    <location>
        <begin position="1369"/>
        <end position="1411"/>
    </location>
</feature>
<dbReference type="InterPro" id="IPR011992">
    <property type="entry name" value="EF-hand-dom_pair"/>
</dbReference>
<dbReference type="GO" id="GO:0016042">
    <property type="term" value="P:lipid catabolic process"/>
    <property type="evidence" value="ECO:0007669"/>
    <property type="project" value="UniProtKB-KW"/>
</dbReference>
<dbReference type="FunFam" id="1.10.238.10:FF:000024">
    <property type="entry name" value="1-phosphatidylinositol 4,5-bisphosphate phosphodiesterase"/>
    <property type="match status" value="1"/>
</dbReference>
<evidence type="ECO:0000256" key="3">
    <source>
        <dbReference type="ARBA" id="ARBA00022801"/>
    </source>
</evidence>
<feature type="region of interest" description="Disordered" evidence="9">
    <location>
        <begin position="1144"/>
        <end position="1193"/>
    </location>
</feature>
<dbReference type="Gene3D" id="1.20.1230.10">
    <property type="entry name" value="Phospholipase C beta, distal C-terminal domain"/>
    <property type="match status" value="1"/>
</dbReference>
<feature type="compositionally biased region" description="Polar residues" evidence="9">
    <location>
        <begin position="635"/>
        <end position="644"/>
    </location>
</feature>
<dbReference type="CDD" id="cd16200">
    <property type="entry name" value="EFh_PI-PLCbeta"/>
    <property type="match status" value="1"/>
</dbReference>
<feature type="region of interest" description="Disordered" evidence="9">
    <location>
        <begin position="1263"/>
        <end position="1290"/>
    </location>
</feature>
<dbReference type="Pfam" id="PF17787">
    <property type="entry name" value="PH_14"/>
    <property type="match status" value="1"/>
</dbReference>
<accession>A0AAE9JKA4</accession>
<feature type="compositionally biased region" description="Low complexity" evidence="9">
    <location>
        <begin position="1281"/>
        <end position="1290"/>
    </location>
</feature>
<evidence type="ECO:0000313" key="12">
    <source>
        <dbReference type="EMBL" id="UMM33692.1"/>
    </source>
</evidence>
<dbReference type="SMART" id="SM00149">
    <property type="entry name" value="PLCYc"/>
    <property type="match status" value="1"/>
</dbReference>
<dbReference type="Gene3D" id="1.10.238.10">
    <property type="entry name" value="EF-hand"/>
    <property type="match status" value="1"/>
</dbReference>
<dbReference type="InterPro" id="IPR017946">
    <property type="entry name" value="PLC-like_Pdiesterase_TIM-brl"/>
</dbReference>
<dbReference type="Proteomes" id="UP000829354">
    <property type="component" value="Chromosome V"/>
</dbReference>
<name>A0AAE9JKA4_CAEBR</name>
<dbReference type="InterPro" id="IPR037862">
    <property type="entry name" value="PLC-beta_PH"/>
</dbReference>
<feature type="region of interest" description="Disordered" evidence="9">
    <location>
        <begin position="618"/>
        <end position="692"/>
    </location>
</feature>
<evidence type="ECO:0000313" key="13">
    <source>
        <dbReference type="Proteomes" id="UP000829354"/>
    </source>
</evidence>
<dbReference type="InterPro" id="IPR001192">
    <property type="entry name" value="PI-PLC_fam"/>
</dbReference>
<proteinExistence type="predicted"/>
<dbReference type="EMBL" id="CP092624">
    <property type="protein sequence ID" value="UMM33692.1"/>
    <property type="molecule type" value="Genomic_DNA"/>
</dbReference>
<evidence type="ECO:0000256" key="2">
    <source>
        <dbReference type="ARBA" id="ARBA00012368"/>
    </source>
</evidence>
<evidence type="ECO:0000256" key="4">
    <source>
        <dbReference type="ARBA" id="ARBA00022963"/>
    </source>
</evidence>
<feature type="compositionally biased region" description="Low complexity" evidence="9">
    <location>
        <begin position="718"/>
        <end position="735"/>
    </location>
</feature>
<dbReference type="SUPFAM" id="SSF69989">
    <property type="entry name" value="C-terminal domain of PLC-beta"/>
    <property type="match status" value="1"/>
</dbReference>
<dbReference type="SUPFAM" id="SSF50729">
    <property type="entry name" value="PH domain-like"/>
    <property type="match status" value="1"/>
</dbReference>
<feature type="domain" description="PI-PLC Y-box" evidence="11">
    <location>
        <begin position="833"/>
        <end position="949"/>
    </location>
</feature>
<keyword evidence="6" id="KW-0807">Transducer</keyword>
<comment type="catalytic activity">
    <reaction evidence="1 7">
        <text>a 1,2-diacyl-sn-glycero-3-phospho-(1D-myo-inositol-4,5-bisphosphate) + H2O = 1D-myo-inositol 1,4,5-trisphosphate + a 1,2-diacyl-sn-glycerol + H(+)</text>
        <dbReference type="Rhea" id="RHEA:33179"/>
        <dbReference type="ChEBI" id="CHEBI:15377"/>
        <dbReference type="ChEBI" id="CHEBI:15378"/>
        <dbReference type="ChEBI" id="CHEBI:17815"/>
        <dbReference type="ChEBI" id="CHEBI:58456"/>
        <dbReference type="ChEBI" id="CHEBI:203600"/>
        <dbReference type="EC" id="3.1.4.11"/>
    </reaction>
</comment>
<keyword evidence="5 7" id="KW-0443">Lipid metabolism</keyword>
<dbReference type="SUPFAM" id="SSF47473">
    <property type="entry name" value="EF-hand"/>
    <property type="match status" value="1"/>
</dbReference>
<evidence type="ECO:0000259" key="10">
    <source>
        <dbReference type="PROSITE" id="PS50004"/>
    </source>
</evidence>
<dbReference type="SMART" id="SM00148">
    <property type="entry name" value="PLCXc"/>
    <property type="match status" value="1"/>
</dbReference>
<feature type="compositionally biased region" description="Polar residues" evidence="9">
    <location>
        <begin position="1529"/>
        <end position="1542"/>
    </location>
</feature>
<dbReference type="Pfam" id="PF00168">
    <property type="entry name" value="C2"/>
    <property type="match status" value="1"/>
</dbReference>
<keyword evidence="8" id="KW-0175">Coiled coil</keyword>
<dbReference type="GO" id="GO:0004435">
    <property type="term" value="F:phosphatidylinositol-4,5-bisphosphate phospholipase C activity"/>
    <property type="evidence" value="ECO:0007669"/>
    <property type="project" value="UniProtKB-EC"/>
</dbReference>
<sequence length="1567" mass="175654">MAKEFQFNWKPNIPPSLAQGACFDRYDDESTCLELNAQVRVDEYGFFFFWLVEGKDAVVLDMGQIWEARPGGLPKDGRIMFELEQRGASETIAERTIWVTHGQDLVNVQSFFLVAESVEMAKMWRTGMNEILKTSRIRHVCPTTQLLKYWKWLTLNVNERRKIPIKVIIKTFSSGKPEKMVQKCLNDLGLGGDKYTPVRVINRSMGKKFRNFYKCSRGRKRKEREELDVEILTFEKFLRLYNKICPRTEVQELFVKLSGQKEYLTKDRLINFLNEEQRDPRLNEILFPFFDPPRTGQLIAKYESDNNYIENGKMSGDAFLRFLMSDENPPVFLDRIEMYMDMDQPLCHYYINSSHNTYLTGRHGCRCIELDCWDGTGENKGEPIITHGKAMCTDVFFKDVLMQIRDTAFARSDFPVILSFENHCSKSNQLKMAKYCMDIFGDMLLSKPFDDAPLEPGVSLPSPNRLRKKILIKNKRLKTDIERHQLDQFLREGKLDEEDELNETADVVGEDSVSPRSGGSGGTVAAEDVAMDDDTSDDDDDPSVQTSLNVMRTVPIVSTTSNNGSNRSARSSLDTPSPSGGGLMVPDRASSTATSIKNAVLARSPNFSSLRQKLSFKRRQSPLAGDQRAHPEVEQPNSSSSPATPSICGPSPIATSSASTSSITITTTGCSTSSAGVSKPNQGEMPVKETDEAHPELKQNFIAKNLKGFGFSKKQPDSTSSTTLLTASPTPSSSSMATTIALMNQTSVSSNNTTVTTLNSPQIMERSRSEKRSFRQKKGVFGDELHSDSAALIDFMRTASSRKKKPVLTKEEEERIFAEYHYTGATTNIHPLLSSLVNYTHPVKFSGFDVAEANNLHFHMSSFSESTGLGYLKQSAPEFVNYNKRQPSRIYPKGARVDSSNFLPQIFWNAGCQMVSLNFQTPDVYMQLNMGKFEYNGGSGYLLKPDFLRRPDRTFDPFSESPVDGVIAAHCSVRVISGQFLSDRKIGTYVEVEMYGLPTDTIRKEHKTKVIPGNGLNPVYNEDPFVFRKVVLPELAVLRFAVYDENGKQLGQRILPLDGLQAGYRHISLRSDTNQSFILSPVLFVQIVIKTYVPDELSGLVDALADPRAFLSEQKKRQEALAHMGVDDSDIPDVPNTKNMALRNMKQPPRQNGSSADLLSNNTQPGSARSETTPTLGTSAIRSPNEQPAPVAVDKFKVDPIEVDDLRRDKAFAKLLKKFQKDLDDLRKKHQKQRDSIQKQQPARRRNSSIAWIQTNVDKLITNNRRSTKKEKGSRRSLTASVSSGCGSTSGSIPVGVCIPSGPCGSGSGAPSTPGGCGSDGTGSPATTGSPVPHDLINNDRVRSLVNTQTGEWSAMVRRHDEEEFELKKGQLKEQFDLLKKLMSEAQKNQMQALKLRLEAEGKDLKQTQTKKSMEDVKVIQLDKGIKTKAERDRRIKELNEKNLKMFVEERKRLAMKAQKHEEQLIKRHLDQLEQLEKDFQKALEAEVGNYKEEQLAAQPTSVMAIKGNEFDRKISLLLFEGRRPTALISTPISSPTAQMTEQPKAGKKAPRTAGKTNPPRVWDHRP</sequence>
<dbReference type="Pfam" id="PF00387">
    <property type="entry name" value="PI-PLC-Y"/>
    <property type="match status" value="1"/>
</dbReference>
<dbReference type="SUPFAM" id="SSF51695">
    <property type="entry name" value="PLC-like phosphodiesterases"/>
    <property type="match status" value="1"/>
</dbReference>
<dbReference type="PANTHER" id="PTHR10336">
    <property type="entry name" value="PHOSPHOINOSITIDE-SPECIFIC PHOSPHOLIPASE C FAMILY PROTEIN"/>
    <property type="match status" value="1"/>
</dbReference>
<dbReference type="Gene3D" id="3.20.20.190">
    <property type="entry name" value="Phosphatidylinositol (PI) phosphodiesterase"/>
    <property type="match status" value="2"/>
</dbReference>
<evidence type="ECO:0000256" key="1">
    <source>
        <dbReference type="ARBA" id="ARBA00001195"/>
    </source>
</evidence>
<feature type="compositionally biased region" description="Acidic residues" evidence="9">
    <location>
        <begin position="529"/>
        <end position="542"/>
    </location>
</feature>
<gene>
    <name evidence="12" type="ORF">L5515_007075</name>
</gene>
<evidence type="ECO:0000256" key="5">
    <source>
        <dbReference type="ARBA" id="ARBA00023098"/>
    </source>
</evidence>
<feature type="region of interest" description="Disordered" evidence="9">
    <location>
        <begin position="712"/>
        <end position="735"/>
    </location>
</feature>
<dbReference type="FunFam" id="3.20.20.190:FF:000047">
    <property type="entry name" value="Phosphoinositide phospholipase C"/>
    <property type="match status" value="1"/>
</dbReference>
<feature type="region of interest" description="Disordered" evidence="9">
    <location>
        <begin position="1305"/>
        <end position="1339"/>
    </location>
</feature>
<dbReference type="InterPro" id="IPR042531">
    <property type="entry name" value="PLC-beta_C_sf"/>
</dbReference>
<keyword evidence="4 7" id="KW-0442">Lipid degradation</keyword>
<dbReference type="FunFam" id="1.20.1230.10:FF:000006">
    <property type="entry name" value="1-phosphatidylinositol 4,5-bisphosphate phosphodiesterase"/>
    <property type="match status" value="1"/>
</dbReference>
<organism evidence="12 13">
    <name type="scientific">Caenorhabditis briggsae</name>
    <dbReference type="NCBI Taxonomy" id="6238"/>
    <lineage>
        <taxon>Eukaryota</taxon>
        <taxon>Metazoa</taxon>
        <taxon>Ecdysozoa</taxon>
        <taxon>Nematoda</taxon>
        <taxon>Chromadorea</taxon>
        <taxon>Rhabditida</taxon>
        <taxon>Rhabditina</taxon>
        <taxon>Rhabditomorpha</taxon>
        <taxon>Rhabditoidea</taxon>
        <taxon>Rhabditidae</taxon>
        <taxon>Peloderinae</taxon>
        <taxon>Caenorhabditis</taxon>
    </lineage>
</organism>
<dbReference type="CDD" id="cd00275">
    <property type="entry name" value="C2_PLC_like"/>
    <property type="match status" value="1"/>
</dbReference>
<dbReference type="InterPro" id="IPR001711">
    <property type="entry name" value="PLipase_C_Pinositol-sp_Y"/>
</dbReference>
<dbReference type="SUPFAM" id="SSF49562">
    <property type="entry name" value="C2 domain (Calcium/lipid-binding domain, CaLB)"/>
    <property type="match status" value="1"/>
</dbReference>
<dbReference type="PROSITE" id="PS50004">
    <property type="entry name" value="C2"/>
    <property type="match status" value="1"/>
</dbReference>
<dbReference type="Pfam" id="PF22631">
    <property type="entry name" value="PLCB1-4-like_EFh"/>
    <property type="match status" value="1"/>
</dbReference>
<feature type="region of interest" description="Disordered" evidence="9">
    <location>
        <begin position="500"/>
        <end position="590"/>
    </location>
</feature>
<dbReference type="InterPro" id="IPR015359">
    <property type="entry name" value="PLC_EF-hand-like"/>
</dbReference>
<dbReference type="FunFam" id="2.60.40.150:FF:000008">
    <property type="entry name" value="1-phosphatidylinositol 4,5-bisphosphate phosphodiesterase"/>
    <property type="match status" value="1"/>
</dbReference>
<feature type="region of interest" description="Disordered" evidence="9">
    <location>
        <begin position="1225"/>
        <end position="1251"/>
    </location>
</feature>
<feature type="compositionally biased region" description="Low complexity" evidence="9">
    <location>
        <begin position="558"/>
        <end position="572"/>
    </location>
</feature>
<reference evidence="12 13" key="1">
    <citation type="submission" date="2022-04" db="EMBL/GenBank/DDBJ databases">
        <title>Chromosome-level reference genomes for two strains of Caenorhabditis briggsae: an improved platform for comparative genomics.</title>
        <authorList>
            <person name="Stevens L."/>
            <person name="Andersen E."/>
        </authorList>
    </citation>
    <scope>NUCLEOTIDE SEQUENCE [LARGE SCALE GENOMIC DNA]</scope>
    <source>
        <strain evidence="12">VX34</strain>
        <tissue evidence="12">Whole-organism</tissue>
    </source>
</reference>
<evidence type="ECO:0000256" key="7">
    <source>
        <dbReference type="RuleBase" id="RU361133"/>
    </source>
</evidence>
<dbReference type="PROSITE" id="PS50008">
    <property type="entry name" value="PIPLC_Y_DOMAIN"/>
    <property type="match status" value="1"/>
</dbReference>
<dbReference type="InterPro" id="IPR000008">
    <property type="entry name" value="C2_dom"/>
</dbReference>
<keyword evidence="3 7" id="KW-0378">Hydrolase</keyword>
<dbReference type="SMART" id="SM00239">
    <property type="entry name" value="C2"/>
    <property type="match status" value="1"/>
</dbReference>
<feature type="coiled-coil region" evidence="8">
    <location>
        <begin position="1444"/>
        <end position="1486"/>
    </location>
</feature>